<dbReference type="RefSeq" id="WP_022627612.1">
    <property type="nucleotide sequence ID" value="NZ_ATAE01000016.1"/>
</dbReference>
<keyword evidence="3" id="KW-1185">Reference proteome</keyword>
<sequence>MLKLEQAEEIQLPVRDGTLLSGHLFKPEGSKKCPLIVFVTGSGSLSYKMDWQNDSFYFCRTFVSVCLAEGFAVLLVNKRGVGDSKGNWKSQSFYGRADDMYDVIQLMKIRPEIIEHHISVAGHSQGGWIVQLLASMYPNDIKSALSIAGPAYSVRKQMVDNMESELIMRGFRRSVKWLLFLYSTSLTLYQYISTFVKTGYISYILSYDARDVIQAIKVPTYFAFAENDHLVPLEKNEPLARELLKDVNIPWEIRVTKGVNHSYASSAKYQTWDEIESKASPGLADLLSDFCKWTRKHTY</sequence>
<dbReference type="InterPro" id="IPR022742">
    <property type="entry name" value="Hydrolase_4"/>
</dbReference>
<evidence type="ECO:0000313" key="3">
    <source>
        <dbReference type="Proteomes" id="UP000017170"/>
    </source>
</evidence>
<dbReference type="Proteomes" id="UP000017170">
    <property type="component" value="Unassembled WGS sequence"/>
</dbReference>
<comment type="caution">
    <text evidence="2">The sequence shown here is derived from an EMBL/GenBank/DDBJ whole genome shotgun (WGS) entry which is preliminary data.</text>
</comment>
<dbReference type="InterPro" id="IPR053145">
    <property type="entry name" value="AB_hydrolase_Est10"/>
</dbReference>
<organism evidence="2 3">
    <name type="scientific">Alkalihalophilus marmarensis DSM 21297</name>
    <dbReference type="NCBI Taxonomy" id="1188261"/>
    <lineage>
        <taxon>Bacteria</taxon>
        <taxon>Bacillati</taxon>
        <taxon>Bacillota</taxon>
        <taxon>Bacilli</taxon>
        <taxon>Bacillales</taxon>
        <taxon>Bacillaceae</taxon>
        <taxon>Alkalihalophilus</taxon>
    </lineage>
</organism>
<dbReference type="PATRIC" id="fig|1188261.3.peg.1285"/>
<evidence type="ECO:0000313" key="2">
    <source>
        <dbReference type="EMBL" id="ERN53903.1"/>
    </source>
</evidence>
<dbReference type="SUPFAM" id="SSF53474">
    <property type="entry name" value="alpha/beta-Hydrolases"/>
    <property type="match status" value="1"/>
</dbReference>
<dbReference type="Pfam" id="PF12146">
    <property type="entry name" value="Hydrolase_4"/>
    <property type="match status" value="1"/>
</dbReference>
<proteinExistence type="predicted"/>
<name>U6SQN4_9BACI</name>
<gene>
    <name evidence="2" type="ORF">A33I_09535</name>
</gene>
<protein>
    <recommendedName>
        <fullName evidence="1">Serine aminopeptidase S33 domain-containing protein</fullName>
    </recommendedName>
</protein>
<accession>U6SQN4</accession>
<evidence type="ECO:0000259" key="1">
    <source>
        <dbReference type="Pfam" id="PF12146"/>
    </source>
</evidence>
<dbReference type="EMBL" id="ATAE01000016">
    <property type="protein sequence ID" value="ERN53903.1"/>
    <property type="molecule type" value="Genomic_DNA"/>
</dbReference>
<dbReference type="PANTHER" id="PTHR43265:SF1">
    <property type="entry name" value="ESTERASE ESTD"/>
    <property type="match status" value="1"/>
</dbReference>
<dbReference type="AlphaFoldDB" id="U6SQN4"/>
<reference evidence="2 3" key="1">
    <citation type="journal article" date="2013" name="Genome Announc.">
        <title>Genome Sequence of the Extreme Obligate Alkaliphile Bacillus marmarensis Strain DSM 21297.</title>
        <authorList>
            <person name="Wernick D.G."/>
            <person name="Choi K.Y."/>
            <person name="Tat C.A."/>
            <person name="Lafontaine Rivera J.G."/>
            <person name="Liao J.C."/>
        </authorList>
    </citation>
    <scope>NUCLEOTIDE SEQUENCE [LARGE SCALE GENOMIC DNA]</scope>
    <source>
        <strain evidence="2 3">DSM 21297</strain>
    </source>
</reference>
<dbReference type="PANTHER" id="PTHR43265">
    <property type="entry name" value="ESTERASE ESTD"/>
    <property type="match status" value="1"/>
</dbReference>
<feature type="domain" description="Serine aminopeptidase S33" evidence="1">
    <location>
        <begin position="68"/>
        <end position="238"/>
    </location>
</feature>
<dbReference type="InterPro" id="IPR029058">
    <property type="entry name" value="AB_hydrolase_fold"/>
</dbReference>
<dbReference type="GO" id="GO:0052689">
    <property type="term" value="F:carboxylic ester hydrolase activity"/>
    <property type="evidence" value="ECO:0007669"/>
    <property type="project" value="TreeGrafter"/>
</dbReference>
<dbReference type="Gene3D" id="3.40.50.1820">
    <property type="entry name" value="alpha/beta hydrolase"/>
    <property type="match status" value="1"/>
</dbReference>